<dbReference type="Proteomes" id="UP000176191">
    <property type="component" value="Unassembled WGS sequence"/>
</dbReference>
<dbReference type="AlphaFoldDB" id="A0A1F5F3L1"/>
<organism evidence="2 3">
    <name type="scientific">Candidatus Collierbacteria bacterium RIFOXYA2_FULL_46_10</name>
    <dbReference type="NCBI Taxonomy" id="1817726"/>
    <lineage>
        <taxon>Bacteria</taxon>
        <taxon>Candidatus Collieribacteriota</taxon>
    </lineage>
</organism>
<feature type="transmembrane region" description="Helical" evidence="1">
    <location>
        <begin position="16"/>
        <end position="38"/>
    </location>
</feature>
<accession>A0A1F5F3L1</accession>
<keyword evidence="1" id="KW-0472">Membrane</keyword>
<comment type="caution">
    <text evidence="2">The sequence shown here is derived from an EMBL/GenBank/DDBJ whole genome shotgun (WGS) entry which is preliminary data.</text>
</comment>
<name>A0A1F5F3L1_9BACT</name>
<evidence type="ECO:0000313" key="2">
    <source>
        <dbReference type="EMBL" id="OGD74248.1"/>
    </source>
</evidence>
<gene>
    <name evidence="2" type="ORF">A2228_03795</name>
</gene>
<protein>
    <submittedName>
        <fullName evidence="2">Uncharacterized protein</fullName>
    </submittedName>
</protein>
<proteinExistence type="predicted"/>
<keyword evidence="1" id="KW-0812">Transmembrane</keyword>
<evidence type="ECO:0000256" key="1">
    <source>
        <dbReference type="SAM" id="Phobius"/>
    </source>
</evidence>
<keyword evidence="1" id="KW-1133">Transmembrane helix</keyword>
<reference evidence="2 3" key="1">
    <citation type="journal article" date="2016" name="Nat. Commun.">
        <title>Thousands of microbial genomes shed light on interconnected biogeochemical processes in an aquifer system.</title>
        <authorList>
            <person name="Anantharaman K."/>
            <person name="Brown C.T."/>
            <person name="Hug L.A."/>
            <person name="Sharon I."/>
            <person name="Castelle C.J."/>
            <person name="Probst A.J."/>
            <person name="Thomas B.C."/>
            <person name="Singh A."/>
            <person name="Wilkins M.J."/>
            <person name="Karaoz U."/>
            <person name="Brodie E.L."/>
            <person name="Williams K.H."/>
            <person name="Hubbard S.S."/>
            <person name="Banfield J.F."/>
        </authorList>
    </citation>
    <scope>NUCLEOTIDE SEQUENCE [LARGE SCALE GENOMIC DNA]</scope>
</reference>
<sequence>MKKKIKGKQSRNVRSGLLMIMSVGLAIMTAITVGWMIWEANYIDKNVLEYQDREVEEEDVVVANVGITNEEMVSVNAVSPSDEYATYCLGPDYNPEMETGWGSNQNNLVACGSSEATKGSCVMANLSTPRKEVYSCQVIRNPAKGSAQQISLLRDYGVDTSTVTEAGCKLEARLQLSWSKALIGPKCQPGLLYNQRSVTSNVMMDKHTGASAPKPIDISRMHKCQPGLYGRKHPVVYKNGEKIHLDPGHPDKNWIVSGKGLQKQIDAYRGQGYDVKWEEYYVPIKGVCECRTERPLNMMSGDKLIKVCAKTGPAQVKLVGSTLCYNKSNQVQFCCPAGKTNQNGECK</sequence>
<dbReference type="EMBL" id="MFAK01000038">
    <property type="protein sequence ID" value="OGD74248.1"/>
    <property type="molecule type" value="Genomic_DNA"/>
</dbReference>
<evidence type="ECO:0000313" key="3">
    <source>
        <dbReference type="Proteomes" id="UP000176191"/>
    </source>
</evidence>